<dbReference type="Gene3D" id="2.10.109.10">
    <property type="entry name" value="Umud Fragment, subunit A"/>
    <property type="match status" value="1"/>
</dbReference>
<dbReference type="InterPro" id="IPR036286">
    <property type="entry name" value="LexA/Signal_pep-like_sf"/>
</dbReference>
<protein>
    <submittedName>
        <fullName evidence="2">S24 family peptidase</fullName>
    </submittedName>
</protein>
<dbReference type="InterPro" id="IPR015927">
    <property type="entry name" value="Peptidase_S24_S26A/B/C"/>
</dbReference>
<name>A0ABT0RZ43_9SPHN</name>
<dbReference type="Pfam" id="PF00717">
    <property type="entry name" value="Peptidase_S24"/>
    <property type="match status" value="1"/>
</dbReference>
<accession>A0ABT0RZ43</accession>
<dbReference type="RefSeq" id="WP_249830166.1">
    <property type="nucleotide sequence ID" value="NZ_JAMGBE010000001.1"/>
</dbReference>
<dbReference type="Proteomes" id="UP001165342">
    <property type="component" value="Unassembled WGS sequence"/>
</dbReference>
<evidence type="ECO:0000259" key="1">
    <source>
        <dbReference type="Pfam" id="PF00717"/>
    </source>
</evidence>
<dbReference type="CDD" id="cd06529">
    <property type="entry name" value="S24_LexA-like"/>
    <property type="match status" value="1"/>
</dbReference>
<sequence>MRYRPLSSVSSNAILRPVSQTGESEIYRDLLRFKPDELSPNAWAVQAGVSRTVWADMRRHGNPSRRTLEKLLAVANSSLAEFEALRLGRDLKSSGTVAGVGDSRWGWRAAALPPLRLIASHLVGEWGDSGSRFELTAIRPEELIERVHRPPSLAGDPDAFALTVVGDAMWPRFRAGSRIAVSPRAPVAMGEDVLVRLRPGTVNDQIEDEFVLIKQLTRQATAWIELRQFNPDVTIQVGREVVEAIQKIVGELI</sequence>
<gene>
    <name evidence="2" type="ORF">LZ538_01150</name>
</gene>
<organism evidence="2 3">
    <name type="scientific">Sphingomonas hankyongi</name>
    <dbReference type="NCBI Taxonomy" id="2908209"/>
    <lineage>
        <taxon>Bacteria</taxon>
        <taxon>Pseudomonadati</taxon>
        <taxon>Pseudomonadota</taxon>
        <taxon>Alphaproteobacteria</taxon>
        <taxon>Sphingomonadales</taxon>
        <taxon>Sphingomonadaceae</taxon>
        <taxon>Sphingomonas</taxon>
    </lineage>
</organism>
<evidence type="ECO:0000313" key="2">
    <source>
        <dbReference type="EMBL" id="MCL6728661.1"/>
    </source>
</evidence>
<reference evidence="2" key="1">
    <citation type="submission" date="2022-05" db="EMBL/GenBank/DDBJ databases">
        <authorList>
            <person name="Jo J.-H."/>
            <person name="Im W.-T."/>
        </authorList>
    </citation>
    <scope>NUCLEOTIDE SEQUENCE</scope>
    <source>
        <strain evidence="2">SE220</strain>
    </source>
</reference>
<dbReference type="InterPro" id="IPR039418">
    <property type="entry name" value="LexA-like"/>
</dbReference>
<dbReference type="SUPFAM" id="SSF51306">
    <property type="entry name" value="LexA/Signal peptidase"/>
    <property type="match status" value="1"/>
</dbReference>
<keyword evidence="3" id="KW-1185">Reference proteome</keyword>
<comment type="caution">
    <text evidence="2">The sequence shown here is derived from an EMBL/GenBank/DDBJ whole genome shotgun (WGS) entry which is preliminary data.</text>
</comment>
<evidence type="ECO:0000313" key="3">
    <source>
        <dbReference type="Proteomes" id="UP001165342"/>
    </source>
</evidence>
<feature type="domain" description="Peptidase S24/S26A/S26B/S26C" evidence="1">
    <location>
        <begin position="150"/>
        <end position="237"/>
    </location>
</feature>
<dbReference type="EMBL" id="JAMGBE010000001">
    <property type="protein sequence ID" value="MCL6728661.1"/>
    <property type="molecule type" value="Genomic_DNA"/>
</dbReference>
<proteinExistence type="predicted"/>